<sequence>MNGENKKEKQTINNDQQIEIEIETKKETFPSTKENQKEIFDDPFSDGFFDELEKYESRCNVEYRHPTLEDPMTPMTILKIDKHKQSIFLTLINHYTGLDSVCELQGDWVNAFNLKVGDQVRLSPLPTTGNGNSTSSLKTVEPEFKKSHCHSSRNYLINNDTGVLISHANLLISPTSIGSTRWCMRQAYFGETYRIKGNTTTKPIVNGSLSHELFQTFVMSKCIFESKEKQLLYFEEIIPQIAKNYLFQLFLIEKNLQFAIDTLKSLVPHLIDWLNKFYQNSIEIKQLAIQRYNNVNNNTDDDDGGLLKINKFLGIEQNIWSPIYGIKGMIDILAEVSIIKGTKITKQLIPIELKNTTFKKNSQSFLTHKAQVYLYLAMMSGYNWIPKISNIKPRGLLHYMRSVNDDQNKDNGGNKNNNNYNNIQKNNNNNNNYNNNYNNNKYNNNNYNNNKYNNKYNNALDIKIQLNDFRWIIIARNNLSNFIKNKKTPQFKGYPRKCENCDYLPYCMITERIEGKTIKTKSMEELFLKHTSHLTEEHIEYIKHWLNLIDLESKVRKNESIEDIWNVESKIKEKNGNCITSLKLLNIEKDQKNNIGTIYTFHKDFENENNMNENNINEHEKIKNSKGFLNSGISFKLFDMVIISSDSKNFNNLGLSTGIIISITNEIISISVQNPIYLLNKEIDANDVLNNETENKSISEINIENQKKGASFWRIDKYYSNNLKKLQKTNILDLFLVDNIQARELRGNIVDLRQPFFSKKNVLNNHIKMGDLSQKTLKYLNTLLNEEQLNAIDRALAAKDYSLILGMPGTGKTTTIAILIILLIELGNKILLSSYTHNAVDNVLIKIEKLKKSINFLRIGNYKKCNKQIQPYSFHSKIESFDKVSQFNQLIKKTQLVAVTTLSINNTFLQRLRFDICIVDEASQITQPICIGPLLLAKKFILVGDHYQLSPLVLNNEAKKRGMGQSLFKLLCKNHPHAVSTLTIQYRMNHQIMLLSNTLVYNEKLKLGLEKKLNKLKFFTNPTKYLKCNQFKKLNNLANNNNNHNNNDDGNNNNNSESDKIQIENSSKDKIQIQNNSKDKHDHNDDDDDDENLTNIKANVNWLSNILSTNSKSVIFLNTDNLNDSNELFQQGGIITNPTESLIIYQIINTIINCGIITSNIGVITPYRAQVSLLKKNLLLNNDHIRKENNEKLHYPNLKNIEISTVDVYQGRDKDCIIISFVRSNTSQKIGNLLKDWRRINVAITRAKKKLIMVGSVKTLSSWHFFREMFTLLRQNKFLIDLPTNSVTENLKFFQRKIKRKKKKKVKKSLKKKKNSKNDQKKQRIGLKKGGGKKKKKGEKKKKKKGERMKRKKKMMKKMKGKKKKKGNKKKKKGEKEKKKKKDIIEMEDSGKINRKRSYGTYKKDSKKDKPEIITILD</sequence>
<dbReference type="GO" id="GO:0005694">
    <property type="term" value="C:chromosome"/>
    <property type="evidence" value="ECO:0007669"/>
    <property type="project" value="UniProtKB-SubCell"/>
</dbReference>
<dbReference type="SMART" id="SM00487">
    <property type="entry name" value="DEXDc"/>
    <property type="match status" value="1"/>
</dbReference>
<evidence type="ECO:0000256" key="5">
    <source>
        <dbReference type="ARBA" id="ARBA00022722"/>
    </source>
</evidence>
<keyword evidence="7 19" id="KW-0547">Nucleotide-binding</keyword>
<comment type="catalytic activity">
    <reaction evidence="18">
        <text>ATP + H2O = ADP + phosphate + H(+)</text>
        <dbReference type="Rhea" id="RHEA:13065"/>
        <dbReference type="ChEBI" id="CHEBI:15377"/>
        <dbReference type="ChEBI" id="CHEBI:15378"/>
        <dbReference type="ChEBI" id="CHEBI:30616"/>
        <dbReference type="ChEBI" id="CHEBI:43474"/>
        <dbReference type="ChEBI" id="CHEBI:456216"/>
        <dbReference type="EC" id="3.6.4.12"/>
    </reaction>
    <physiologicalReaction direction="left-to-right" evidence="18">
        <dbReference type="Rhea" id="RHEA:13066"/>
    </physiologicalReaction>
</comment>
<feature type="region of interest" description="Disordered" evidence="20">
    <location>
        <begin position="406"/>
        <end position="441"/>
    </location>
</feature>
<accession>A0AAV7YJC7</accession>
<comment type="function">
    <text evidence="19">Key enzyme involved in DNA replication and DNA repair. Involved in Okazaki fragments processing by cleaving long flaps that escape FEN1: flaps that are longer than 27 nucleotides are coated by replication protein A complex (RPA), leading to recruit DNA2 which cleaves the flap until it is too short to bind RPA and becomes a substrate for FEN1. Also involved in 5'-end resection of DNA during double-strand break (DSB) repair by mediating the cleavage of 5'-ssDNA.</text>
</comment>
<dbReference type="EC" id="3.1.-.-" evidence="19"/>
<keyword evidence="11 19" id="KW-0067">ATP-binding</keyword>
<evidence type="ECO:0000259" key="21">
    <source>
        <dbReference type="PROSITE" id="PS51192"/>
    </source>
</evidence>
<dbReference type="EC" id="3.6.4.12" evidence="19"/>
<keyword evidence="10 19" id="KW-0347">Helicase</keyword>
<feature type="compositionally biased region" description="Basic and acidic residues" evidence="20">
    <location>
        <begin position="1383"/>
        <end position="1392"/>
    </location>
</feature>
<feature type="compositionally biased region" description="Basic and acidic residues" evidence="20">
    <location>
        <begin position="1402"/>
        <end position="1412"/>
    </location>
</feature>
<comment type="cofactor">
    <cofactor evidence="1">
        <name>[4Fe-4S] cluster</name>
        <dbReference type="ChEBI" id="CHEBI:49883"/>
    </cofactor>
</comment>
<keyword evidence="6 19" id="KW-0479">Metal-binding</keyword>
<evidence type="ECO:0000256" key="10">
    <source>
        <dbReference type="ARBA" id="ARBA00022806"/>
    </source>
</evidence>
<dbReference type="Pfam" id="PF13086">
    <property type="entry name" value="AAA_11"/>
    <property type="match status" value="1"/>
</dbReference>
<evidence type="ECO:0000256" key="2">
    <source>
        <dbReference type="ARBA" id="ARBA00007913"/>
    </source>
</evidence>
<feature type="compositionally biased region" description="Low complexity" evidence="20">
    <location>
        <begin position="410"/>
        <end position="441"/>
    </location>
</feature>
<comment type="similarity">
    <text evidence="2 19">Belongs to the DNA2/NAM7 helicase family.</text>
</comment>
<protein>
    <recommendedName>
        <fullName evidence="19">DNA replication ATP-dependent helicase/nuclease</fullName>
        <ecNumber evidence="19">3.1.-.-</ecNumber>
        <ecNumber evidence="19">3.6.4.12</ecNumber>
    </recommendedName>
</protein>
<feature type="region of interest" description="Disordered" evidence="20">
    <location>
        <begin position="1297"/>
        <end position="1418"/>
    </location>
</feature>
<keyword evidence="12 19" id="KW-0408">Iron</keyword>
<keyword evidence="15 19" id="KW-0234">DNA repair</keyword>
<feature type="domain" description="Helicase ATP-binding" evidence="21">
    <location>
        <begin position="793"/>
        <end position="1017"/>
    </location>
</feature>
<dbReference type="InterPro" id="IPR045055">
    <property type="entry name" value="DNA2/NAM7-like"/>
</dbReference>
<dbReference type="Gene3D" id="3.40.50.300">
    <property type="entry name" value="P-loop containing nucleotide triphosphate hydrolases"/>
    <property type="match status" value="2"/>
</dbReference>
<evidence type="ECO:0000256" key="20">
    <source>
        <dbReference type="SAM" id="MobiDB-lite"/>
    </source>
</evidence>
<reference evidence="22" key="1">
    <citation type="submission" date="2022-08" db="EMBL/GenBank/DDBJ databases">
        <title>Novel sulphate-reducing endosymbionts in the free-living metamonad Anaeramoeba.</title>
        <authorList>
            <person name="Jerlstrom-Hultqvist J."/>
            <person name="Cepicka I."/>
            <person name="Gallot-Lavallee L."/>
            <person name="Salas-Leiva D."/>
            <person name="Curtis B.A."/>
            <person name="Zahonova K."/>
            <person name="Pipaliya S."/>
            <person name="Dacks J."/>
            <person name="Roger A.J."/>
        </authorList>
    </citation>
    <scope>NUCLEOTIDE SEQUENCE</scope>
    <source>
        <strain evidence="22">Busselton2</strain>
    </source>
</reference>
<evidence type="ECO:0000256" key="1">
    <source>
        <dbReference type="ARBA" id="ARBA00001966"/>
    </source>
</evidence>
<feature type="compositionally biased region" description="Basic residues" evidence="20">
    <location>
        <begin position="1297"/>
        <end position="1315"/>
    </location>
</feature>
<evidence type="ECO:0000313" key="23">
    <source>
        <dbReference type="Proteomes" id="UP001146793"/>
    </source>
</evidence>
<keyword evidence="16 19" id="KW-0539">Nucleus</keyword>
<dbReference type="GO" id="GO:0033567">
    <property type="term" value="P:DNA replication, Okazaki fragment processing"/>
    <property type="evidence" value="ECO:0007669"/>
    <property type="project" value="UniProtKB-UniRule"/>
</dbReference>
<evidence type="ECO:0000256" key="17">
    <source>
        <dbReference type="ARBA" id="ARBA00023268"/>
    </source>
</evidence>
<keyword evidence="9 19" id="KW-0378">Hydrolase</keyword>
<evidence type="ECO:0000256" key="13">
    <source>
        <dbReference type="ARBA" id="ARBA00023014"/>
    </source>
</evidence>
<dbReference type="GO" id="GO:0005524">
    <property type="term" value="F:ATP binding"/>
    <property type="evidence" value="ECO:0007669"/>
    <property type="project" value="UniProtKB-UniRule"/>
</dbReference>
<dbReference type="GO" id="GO:0051539">
    <property type="term" value="F:4 iron, 4 sulfur cluster binding"/>
    <property type="evidence" value="ECO:0007669"/>
    <property type="project" value="UniProtKB-UniRule"/>
</dbReference>
<proteinExistence type="inferred from homology"/>
<dbReference type="PROSITE" id="PS51192">
    <property type="entry name" value="HELICASE_ATP_BIND_1"/>
    <property type="match status" value="1"/>
</dbReference>
<evidence type="ECO:0000256" key="19">
    <source>
        <dbReference type="RuleBase" id="RU367041"/>
    </source>
</evidence>
<dbReference type="InterPro" id="IPR027417">
    <property type="entry name" value="P-loop_NTPase"/>
</dbReference>
<feature type="compositionally biased region" description="Basic residues" evidence="20">
    <location>
        <begin position="1323"/>
        <end position="1382"/>
    </location>
</feature>
<organism evidence="22 23">
    <name type="scientific">Anaeramoeba flamelloides</name>
    <dbReference type="NCBI Taxonomy" id="1746091"/>
    <lineage>
        <taxon>Eukaryota</taxon>
        <taxon>Metamonada</taxon>
        <taxon>Anaeramoebidae</taxon>
        <taxon>Anaeramoeba</taxon>
    </lineage>
</organism>
<dbReference type="InterPro" id="IPR026851">
    <property type="entry name" value="Dna2/JHS1_DEXXQ-box"/>
</dbReference>
<evidence type="ECO:0000256" key="18">
    <source>
        <dbReference type="ARBA" id="ARBA00048432"/>
    </source>
</evidence>
<dbReference type="InterPro" id="IPR041679">
    <property type="entry name" value="DNA2/NAM7-like_C"/>
</dbReference>
<keyword evidence="19" id="KW-0158">Chromosome</keyword>
<dbReference type="PANTHER" id="PTHR10887:SF433">
    <property type="entry name" value="DNA REPLICATION ATP-DEPENDENT HELICASE_NUCLEASE DNA2"/>
    <property type="match status" value="1"/>
</dbReference>
<evidence type="ECO:0000256" key="3">
    <source>
        <dbReference type="ARBA" id="ARBA00022485"/>
    </source>
</evidence>
<dbReference type="Proteomes" id="UP001146793">
    <property type="component" value="Unassembled WGS sequence"/>
</dbReference>
<dbReference type="GO" id="GO:0005737">
    <property type="term" value="C:cytoplasm"/>
    <property type="evidence" value="ECO:0007669"/>
    <property type="project" value="TreeGrafter"/>
</dbReference>
<dbReference type="GO" id="GO:0017116">
    <property type="term" value="F:single-stranded DNA helicase activity"/>
    <property type="evidence" value="ECO:0007669"/>
    <property type="project" value="UniProtKB-UniRule"/>
</dbReference>
<dbReference type="GO" id="GO:0017108">
    <property type="term" value="F:5'-flap endonuclease activity"/>
    <property type="evidence" value="ECO:0007669"/>
    <property type="project" value="UniProtKB-UniRule"/>
</dbReference>
<keyword evidence="8 19" id="KW-0227">DNA damage</keyword>
<evidence type="ECO:0000256" key="16">
    <source>
        <dbReference type="ARBA" id="ARBA00023242"/>
    </source>
</evidence>
<feature type="compositionally biased region" description="Low complexity" evidence="20">
    <location>
        <begin position="1037"/>
        <end position="1055"/>
    </location>
</feature>
<comment type="subcellular location">
    <subcellularLocation>
        <location evidence="19">Nucleus</location>
    </subcellularLocation>
    <subcellularLocation>
        <location evidence="19">Chromosome</location>
    </subcellularLocation>
</comment>
<gene>
    <name evidence="22" type="ORF">M0812_22877</name>
</gene>
<dbReference type="GO" id="GO:0005634">
    <property type="term" value="C:nucleus"/>
    <property type="evidence" value="ECO:0007669"/>
    <property type="project" value="UniProtKB-SubCell"/>
</dbReference>
<evidence type="ECO:0000256" key="11">
    <source>
        <dbReference type="ARBA" id="ARBA00022840"/>
    </source>
</evidence>
<evidence type="ECO:0000256" key="12">
    <source>
        <dbReference type="ARBA" id="ARBA00023004"/>
    </source>
</evidence>
<keyword evidence="5 19" id="KW-0540">Nuclease</keyword>
<dbReference type="PANTHER" id="PTHR10887">
    <property type="entry name" value="DNA2/NAM7 HELICASE FAMILY"/>
    <property type="match status" value="1"/>
</dbReference>
<evidence type="ECO:0000313" key="22">
    <source>
        <dbReference type="EMBL" id="KAJ3429878.1"/>
    </source>
</evidence>
<keyword evidence="3 19" id="KW-0004">4Fe-4S</keyword>
<dbReference type="SUPFAM" id="SSF52540">
    <property type="entry name" value="P-loop containing nucleoside triphosphate hydrolases"/>
    <property type="match status" value="1"/>
</dbReference>
<evidence type="ECO:0000256" key="7">
    <source>
        <dbReference type="ARBA" id="ARBA00022741"/>
    </source>
</evidence>
<dbReference type="GO" id="GO:0046872">
    <property type="term" value="F:metal ion binding"/>
    <property type="evidence" value="ECO:0007669"/>
    <property type="project" value="UniProtKB-UniRule"/>
</dbReference>
<dbReference type="InterPro" id="IPR041677">
    <property type="entry name" value="DNA2/NAM7_AAA_11"/>
</dbReference>
<evidence type="ECO:0000256" key="8">
    <source>
        <dbReference type="ARBA" id="ARBA00022763"/>
    </source>
</evidence>
<comment type="caution">
    <text evidence="22">The sequence shown here is derived from an EMBL/GenBank/DDBJ whole genome shotgun (WGS) entry which is preliminary data.</text>
</comment>
<dbReference type="InterPro" id="IPR047187">
    <property type="entry name" value="SF1_C_Upf1"/>
</dbReference>
<keyword evidence="13 19" id="KW-0411">Iron-sulfur</keyword>
<keyword evidence="4 19" id="KW-0235">DNA replication</keyword>
<dbReference type="InterPro" id="IPR014001">
    <property type="entry name" value="Helicase_ATP-bd"/>
</dbReference>
<dbReference type="GO" id="GO:0071932">
    <property type="term" value="P:replication fork reversal"/>
    <property type="evidence" value="ECO:0007669"/>
    <property type="project" value="TreeGrafter"/>
</dbReference>
<dbReference type="FunFam" id="3.40.50.300:FF:000721">
    <property type="entry name" value="DNA replication ATP-dependent helicase/nuclease DNA2"/>
    <property type="match status" value="1"/>
</dbReference>
<keyword evidence="14 19" id="KW-0238">DNA-binding</keyword>
<feature type="region of interest" description="Disordered" evidence="20">
    <location>
        <begin position="1037"/>
        <end position="1059"/>
    </location>
</feature>
<dbReference type="InterPro" id="IPR014808">
    <property type="entry name" value="DNA_replication_fac_Dna2_N"/>
</dbReference>
<name>A0AAV7YJC7_9EUKA</name>
<dbReference type="EMBL" id="JANTQA010000051">
    <property type="protein sequence ID" value="KAJ3429878.1"/>
    <property type="molecule type" value="Genomic_DNA"/>
</dbReference>
<dbReference type="Pfam" id="PF13087">
    <property type="entry name" value="AAA_12"/>
    <property type="match status" value="2"/>
</dbReference>
<keyword evidence="17 19" id="KW-0511">Multifunctional enzyme</keyword>
<evidence type="ECO:0000256" key="14">
    <source>
        <dbReference type="ARBA" id="ARBA00023125"/>
    </source>
</evidence>
<evidence type="ECO:0000256" key="15">
    <source>
        <dbReference type="ARBA" id="ARBA00023204"/>
    </source>
</evidence>
<dbReference type="CDD" id="cd18808">
    <property type="entry name" value="SF1_C_Upf1"/>
    <property type="match status" value="1"/>
</dbReference>
<evidence type="ECO:0000256" key="6">
    <source>
        <dbReference type="ARBA" id="ARBA00022723"/>
    </source>
</evidence>
<dbReference type="Pfam" id="PF08696">
    <property type="entry name" value="Dna2"/>
    <property type="match status" value="1"/>
</dbReference>
<dbReference type="CDD" id="cd18041">
    <property type="entry name" value="DEXXQc_DNA2"/>
    <property type="match status" value="1"/>
</dbReference>
<dbReference type="GO" id="GO:0003677">
    <property type="term" value="F:DNA binding"/>
    <property type="evidence" value="ECO:0007669"/>
    <property type="project" value="UniProtKB-UniRule"/>
</dbReference>
<evidence type="ECO:0000256" key="4">
    <source>
        <dbReference type="ARBA" id="ARBA00022705"/>
    </source>
</evidence>
<dbReference type="GO" id="GO:0006281">
    <property type="term" value="P:DNA repair"/>
    <property type="evidence" value="ECO:0007669"/>
    <property type="project" value="UniProtKB-KW"/>
</dbReference>
<evidence type="ECO:0000256" key="9">
    <source>
        <dbReference type="ARBA" id="ARBA00022801"/>
    </source>
</evidence>